<dbReference type="Gene3D" id="2.30.110.10">
    <property type="entry name" value="Electron Transport, Fmn-binding Protein, Chain A"/>
    <property type="match status" value="1"/>
</dbReference>
<dbReference type="SUPFAM" id="SSF50475">
    <property type="entry name" value="FMN-binding split barrel"/>
    <property type="match status" value="1"/>
</dbReference>
<dbReference type="NCBIfam" id="TIGR03618">
    <property type="entry name" value="Rv1155_F420"/>
    <property type="match status" value="1"/>
</dbReference>
<dbReference type="InterPro" id="IPR019920">
    <property type="entry name" value="F420-binding_dom_put"/>
</dbReference>
<evidence type="ECO:0000256" key="1">
    <source>
        <dbReference type="ARBA" id="ARBA00023002"/>
    </source>
</evidence>
<dbReference type="EMBL" id="BMMX01000003">
    <property type="protein sequence ID" value="GGK80319.1"/>
    <property type="molecule type" value="Genomic_DNA"/>
</dbReference>
<dbReference type="GO" id="GO:0070967">
    <property type="term" value="F:coenzyme F420 binding"/>
    <property type="evidence" value="ECO:0007669"/>
    <property type="project" value="TreeGrafter"/>
</dbReference>
<dbReference type="InterPro" id="IPR011576">
    <property type="entry name" value="Pyridox_Oxase_N"/>
</dbReference>
<comment type="caution">
    <text evidence="3">The sequence shown here is derived from an EMBL/GenBank/DDBJ whole genome shotgun (WGS) entry which is preliminary data.</text>
</comment>
<dbReference type="Proteomes" id="UP000656042">
    <property type="component" value="Unassembled WGS sequence"/>
</dbReference>
<protein>
    <submittedName>
        <fullName evidence="3">PPOX class F420-dependent enzyme</fullName>
    </submittedName>
</protein>
<dbReference type="GO" id="GO:0005829">
    <property type="term" value="C:cytosol"/>
    <property type="evidence" value="ECO:0007669"/>
    <property type="project" value="TreeGrafter"/>
</dbReference>
<evidence type="ECO:0000313" key="4">
    <source>
        <dbReference type="Proteomes" id="UP000656042"/>
    </source>
</evidence>
<sequence length="146" mass="15784">MSDQLWAVIAAANLGTLATIKRDGRPQLSDVSYTAAGATVEGVARVLRVSTRTSLAKVHNLRRDPRASMKVTAPGGAGYAVAEGVVSLSDVAADEHDAVVEELIEVYRLVGGEEHPDWADYRRAMVADRRLVLSLHVERVYGWVMG</sequence>
<dbReference type="PANTHER" id="PTHR35176:SF2">
    <property type="entry name" value="F420H(2)-DEPENDENT REDUCTASE RV1155"/>
    <property type="match status" value="1"/>
</dbReference>
<name>A0A8J3BXT7_9ACTN</name>
<keyword evidence="1" id="KW-0560">Oxidoreductase</keyword>
<evidence type="ECO:0000259" key="2">
    <source>
        <dbReference type="Pfam" id="PF01243"/>
    </source>
</evidence>
<dbReference type="InterPro" id="IPR052019">
    <property type="entry name" value="F420H2_bilvrd_red/Heme_oxyg"/>
</dbReference>
<accession>A0A8J3BXT7</accession>
<dbReference type="PANTHER" id="PTHR35176">
    <property type="entry name" value="HEME OXYGENASE HI_0854-RELATED"/>
    <property type="match status" value="1"/>
</dbReference>
<keyword evidence="4" id="KW-1185">Reference proteome</keyword>
<dbReference type="Pfam" id="PF01243">
    <property type="entry name" value="PNPOx_N"/>
    <property type="match status" value="1"/>
</dbReference>
<reference evidence="3" key="2">
    <citation type="submission" date="2020-09" db="EMBL/GenBank/DDBJ databases">
        <authorList>
            <person name="Sun Q."/>
            <person name="Zhou Y."/>
        </authorList>
    </citation>
    <scope>NUCLEOTIDE SEQUENCE</scope>
    <source>
        <strain evidence="3">CGMCC 4.7299</strain>
    </source>
</reference>
<organism evidence="3 4">
    <name type="scientific">Mangrovihabitans endophyticus</name>
    <dbReference type="NCBI Taxonomy" id="1751298"/>
    <lineage>
        <taxon>Bacteria</taxon>
        <taxon>Bacillati</taxon>
        <taxon>Actinomycetota</taxon>
        <taxon>Actinomycetes</taxon>
        <taxon>Micromonosporales</taxon>
        <taxon>Micromonosporaceae</taxon>
        <taxon>Mangrovihabitans</taxon>
    </lineage>
</organism>
<reference evidence="3" key="1">
    <citation type="journal article" date="2014" name="Int. J. Syst. Evol. Microbiol.">
        <title>Complete genome sequence of Corynebacterium casei LMG S-19264T (=DSM 44701T), isolated from a smear-ripened cheese.</title>
        <authorList>
            <consortium name="US DOE Joint Genome Institute (JGI-PGF)"/>
            <person name="Walter F."/>
            <person name="Albersmeier A."/>
            <person name="Kalinowski J."/>
            <person name="Ruckert C."/>
        </authorList>
    </citation>
    <scope>NUCLEOTIDE SEQUENCE</scope>
    <source>
        <strain evidence="3">CGMCC 4.7299</strain>
    </source>
</reference>
<gene>
    <name evidence="3" type="ORF">GCM10012284_12790</name>
</gene>
<dbReference type="RefSeq" id="WP_189078151.1">
    <property type="nucleotide sequence ID" value="NZ_BMMX01000003.1"/>
</dbReference>
<proteinExistence type="predicted"/>
<evidence type="ECO:0000313" key="3">
    <source>
        <dbReference type="EMBL" id="GGK80319.1"/>
    </source>
</evidence>
<feature type="domain" description="Pyridoxamine 5'-phosphate oxidase N-terminal" evidence="2">
    <location>
        <begin position="2"/>
        <end position="143"/>
    </location>
</feature>
<dbReference type="AlphaFoldDB" id="A0A8J3BXT7"/>
<dbReference type="InterPro" id="IPR012349">
    <property type="entry name" value="Split_barrel_FMN-bd"/>
</dbReference>
<dbReference type="GO" id="GO:0016627">
    <property type="term" value="F:oxidoreductase activity, acting on the CH-CH group of donors"/>
    <property type="evidence" value="ECO:0007669"/>
    <property type="project" value="TreeGrafter"/>
</dbReference>